<keyword evidence="2" id="KW-0472">Membrane</keyword>
<dbReference type="Proteomes" id="UP001595945">
    <property type="component" value="Unassembled WGS sequence"/>
</dbReference>
<keyword evidence="4" id="KW-1185">Reference proteome</keyword>
<dbReference type="GeneID" id="73045625"/>
<organism evidence="3 4">
    <name type="scientific">Halorussus aquaticus</name>
    <dbReference type="NCBI Taxonomy" id="2953748"/>
    <lineage>
        <taxon>Archaea</taxon>
        <taxon>Methanobacteriati</taxon>
        <taxon>Methanobacteriota</taxon>
        <taxon>Stenosarchaea group</taxon>
        <taxon>Halobacteria</taxon>
        <taxon>Halobacteriales</taxon>
        <taxon>Haladaptataceae</taxon>
        <taxon>Halorussus</taxon>
    </lineage>
</organism>
<feature type="region of interest" description="Disordered" evidence="1">
    <location>
        <begin position="165"/>
        <end position="214"/>
    </location>
</feature>
<feature type="transmembrane region" description="Helical" evidence="2">
    <location>
        <begin position="21"/>
        <end position="39"/>
    </location>
</feature>
<proteinExistence type="predicted"/>
<dbReference type="RefSeq" id="WP_254267192.1">
    <property type="nucleotide sequence ID" value="NZ_CP100400.1"/>
</dbReference>
<accession>A0ABD5PXS9</accession>
<feature type="transmembrane region" description="Helical" evidence="2">
    <location>
        <begin position="45"/>
        <end position="63"/>
    </location>
</feature>
<gene>
    <name evidence="3" type="ORF">ACFO9K_03525</name>
</gene>
<reference evidence="3 4" key="1">
    <citation type="journal article" date="2019" name="Int. J. Syst. Evol. Microbiol.">
        <title>The Global Catalogue of Microorganisms (GCM) 10K type strain sequencing project: providing services to taxonomists for standard genome sequencing and annotation.</title>
        <authorList>
            <consortium name="The Broad Institute Genomics Platform"/>
            <consortium name="The Broad Institute Genome Sequencing Center for Infectious Disease"/>
            <person name="Wu L."/>
            <person name="Ma J."/>
        </authorList>
    </citation>
    <scope>NUCLEOTIDE SEQUENCE [LARGE SCALE GENOMIC DNA]</scope>
    <source>
        <strain evidence="3 4">XZYJ18</strain>
    </source>
</reference>
<feature type="compositionally biased region" description="Basic and acidic residues" evidence="1">
    <location>
        <begin position="189"/>
        <end position="214"/>
    </location>
</feature>
<evidence type="ECO:0008006" key="5">
    <source>
        <dbReference type="Google" id="ProtNLM"/>
    </source>
</evidence>
<evidence type="ECO:0000313" key="3">
    <source>
        <dbReference type="EMBL" id="MFC4823327.1"/>
    </source>
</evidence>
<evidence type="ECO:0000256" key="1">
    <source>
        <dbReference type="SAM" id="MobiDB-lite"/>
    </source>
</evidence>
<keyword evidence="2" id="KW-0812">Transmembrane</keyword>
<sequence>MAKNSNNGIDSVNPLLWTAGWHLRFTIAAVTVLGGVIGYLLDMPFILGTLGFFVSPVVAFVGLRHVNGNYAEVLNEFHSQSRRKAEDLLSFDEDNMETYMLRSGSGEKILRKPFMQYSTVTLLVTDYSLTIHDGNLLDMVKLDTDISESTEEIYFDQIASVNFEPSENDDEKGQLWVNRSDGHGNSWSTDRKPDNALDDIQQRVRDYKRQSAKQ</sequence>
<dbReference type="EMBL" id="JBHSHT010000001">
    <property type="protein sequence ID" value="MFC4823327.1"/>
    <property type="molecule type" value="Genomic_DNA"/>
</dbReference>
<comment type="caution">
    <text evidence="3">The sequence shown here is derived from an EMBL/GenBank/DDBJ whole genome shotgun (WGS) entry which is preliminary data.</text>
</comment>
<evidence type="ECO:0000256" key="2">
    <source>
        <dbReference type="SAM" id="Phobius"/>
    </source>
</evidence>
<protein>
    <recommendedName>
        <fullName evidence="5">PH domain-containing protein</fullName>
    </recommendedName>
</protein>
<keyword evidence="2" id="KW-1133">Transmembrane helix</keyword>
<dbReference type="AlphaFoldDB" id="A0ABD5PXS9"/>
<evidence type="ECO:0000313" key="4">
    <source>
        <dbReference type="Proteomes" id="UP001595945"/>
    </source>
</evidence>
<name>A0ABD5PXS9_9EURY</name>